<gene>
    <name evidence="7" type="ORF">OHA22_20350</name>
</gene>
<sequence length="701" mass="75491">MSDNVVQLHKTPPPDAPTADDTLTETIIDVVANAEPRPVDPPDQSAPEGTWIAERQAYLAEAPPVVPTFLRNTAKFIEAAKWTASYYGHVTAFHALRVPVYLGRLLLRSPRGTGRLIVRWGKWVADTEARPVEAKAAASADIEAWLSLSREKSRRVRPRRIASLAVAAVTGITTTVAAFLVPGWTLAAALSAAALAGLNGKKGDKTLITRYVATNVLRRLDSTEVFEALAAIGIEGKKGRKGVEFAAEVMRDGPGWRAEVDLPPGVEATAVLEKRSALAAAMRRPISTVWPEGDRTAHPGRLVLWVAQRDPAKAARKLWPLMRDGQADVYQPLPYGFDPRGNLVEITLMYSNLLVGGIPGSGKTSCALAIVLGVALDPTAELWIYELKGSGDLDSVKPVCHRYVSGDEDEDLEAALGGMRSGIAEYQRRAKFIKSLPASEVPDGRKVTRALAEKYPEQQLGPRVIVIDEVQELFTHAEYKDEAAALATRLIKKGRAYGIILILLTQNPDAPSLPTGVSSSVGTRLCLAVMDWRANNNVLGTGAYDRGMRATDISVDEQGTGILARGREGITVRAAFIKQTEAEDIGKRALALRTAAGTLTGQAVGAQVAEQDVETILDHLRAVWPDGVEAVHSHRLVEALAAYRADLYRPWTEMDAAGSSTALSVALKPFKVATKQLTIRECCGGAKGLRYADLPAAEDGE</sequence>
<dbReference type="SUPFAM" id="SSF52540">
    <property type="entry name" value="P-loop containing nucleoside triphosphate hydrolases"/>
    <property type="match status" value="1"/>
</dbReference>
<dbReference type="GO" id="GO:0005524">
    <property type="term" value="F:ATP binding"/>
    <property type="evidence" value="ECO:0007669"/>
    <property type="project" value="UniProtKB-UniRule"/>
</dbReference>
<dbReference type="InterPro" id="IPR050206">
    <property type="entry name" value="FtsK/SpoIIIE/SftA"/>
</dbReference>
<dbReference type="PANTHER" id="PTHR22683:SF41">
    <property type="entry name" value="DNA TRANSLOCASE FTSK"/>
    <property type="match status" value="1"/>
</dbReference>
<name>A0AAU2A0G5_9ACTN</name>
<dbReference type="Gene3D" id="3.40.50.300">
    <property type="entry name" value="P-loop containing nucleotide triphosphate hydrolases"/>
    <property type="match status" value="1"/>
</dbReference>
<evidence type="ECO:0000256" key="5">
    <source>
        <dbReference type="SAM" id="Phobius"/>
    </source>
</evidence>
<evidence type="ECO:0000256" key="1">
    <source>
        <dbReference type="ARBA" id="ARBA00022741"/>
    </source>
</evidence>
<evidence type="ECO:0000256" key="2">
    <source>
        <dbReference type="ARBA" id="ARBA00022840"/>
    </source>
</evidence>
<dbReference type="InterPro" id="IPR027417">
    <property type="entry name" value="P-loop_NTPase"/>
</dbReference>
<evidence type="ECO:0000256" key="4">
    <source>
        <dbReference type="SAM" id="MobiDB-lite"/>
    </source>
</evidence>
<accession>A0AAU2A0G5</accession>
<keyword evidence="1 3" id="KW-0547">Nucleotide-binding</keyword>
<dbReference type="InterPro" id="IPR002543">
    <property type="entry name" value="FtsK_dom"/>
</dbReference>
<evidence type="ECO:0000259" key="6">
    <source>
        <dbReference type="PROSITE" id="PS50901"/>
    </source>
</evidence>
<evidence type="ECO:0000313" key="7">
    <source>
        <dbReference type="EMBL" id="WTT17722.1"/>
    </source>
</evidence>
<keyword evidence="2 3" id="KW-0067">ATP-binding</keyword>
<proteinExistence type="predicted"/>
<keyword evidence="5" id="KW-1133">Transmembrane helix</keyword>
<feature type="region of interest" description="Disordered" evidence="4">
    <location>
        <begin position="1"/>
        <end position="21"/>
    </location>
</feature>
<dbReference type="PROSITE" id="PS50901">
    <property type="entry name" value="FTSK"/>
    <property type="match status" value="1"/>
</dbReference>
<keyword evidence="5" id="KW-0472">Membrane</keyword>
<protein>
    <submittedName>
        <fullName evidence="7">FtsK/SpoIIIE domain-containing protein</fullName>
    </submittedName>
</protein>
<evidence type="ECO:0000256" key="3">
    <source>
        <dbReference type="PROSITE-ProRule" id="PRU00289"/>
    </source>
</evidence>
<keyword evidence="5" id="KW-0812">Transmembrane</keyword>
<organism evidence="7">
    <name type="scientific">Streptomyces sp. NBC_00093</name>
    <dbReference type="NCBI Taxonomy" id="2975649"/>
    <lineage>
        <taxon>Bacteria</taxon>
        <taxon>Bacillati</taxon>
        <taxon>Actinomycetota</taxon>
        <taxon>Actinomycetes</taxon>
        <taxon>Kitasatosporales</taxon>
        <taxon>Streptomycetaceae</taxon>
        <taxon>Streptomyces</taxon>
    </lineage>
</organism>
<dbReference type="PANTHER" id="PTHR22683">
    <property type="entry name" value="SPORULATION PROTEIN RELATED"/>
    <property type="match status" value="1"/>
</dbReference>
<dbReference type="GO" id="GO:0003677">
    <property type="term" value="F:DNA binding"/>
    <property type="evidence" value="ECO:0007669"/>
    <property type="project" value="InterPro"/>
</dbReference>
<feature type="transmembrane region" description="Helical" evidence="5">
    <location>
        <begin position="161"/>
        <end position="184"/>
    </location>
</feature>
<feature type="binding site" evidence="3">
    <location>
        <begin position="357"/>
        <end position="364"/>
    </location>
    <ligand>
        <name>ATP</name>
        <dbReference type="ChEBI" id="CHEBI:30616"/>
    </ligand>
</feature>
<dbReference type="Pfam" id="PF01580">
    <property type="entry name" value="FtsK_SpoIIIE"/>
    <property type="match status" value="1"/>
</dbReference>
<dbReference type="EMBL" id="CP108222">
    <property type="protein sequence ID" value="WTT17722.1"/>
    <property type="molecule type" value="Genomic_DNA"/>
</dbReference>
<feature type="domain" description="FtsK" evidence="6">
    <location>
        <begin position="330"/>
        <end position="536"/>
    </location>
</feature>
<reference evidence="7" key="1">
    <citation type="submission" date="2022-10" db="EMBL/GenBank/DDBJ databases">
        <title>The complete genomes of actinobacterial strains from the NBC collection.</title>
        <authorList>
            <person name="Joergensen T.S."/>
            <person name="Alvarez Arevalo M."/>
            <person name="Sterndorff E.B."/>
            <person name="Faurdal D."/>
            <person name="Vuksanovic O."/>
            <person name="Mourched A.-S."/>
            <person name="Charusanti P."/>
            <person name="Shaw S."/>
            <person name="Blin K."/>
            <person name="Weber T."/>
        </authorList>
    </citation>
    <scope>NUCLEOTIDE SEQUENCE</scope>
    <source>
        <strain evidence="7">NBC_00093</strain>
    </source>
</reference>
<dbReference type="AlphaFoldDB" id="A0AAU2A0G5"/>